<keyword evidence="6 8" id="KW-0460">Magnesium</keyword>
<dbReference type="GO" id="GO:0003723">
    <property type="term" value="F:RNA binding"/>
    <property type="evidence" value="ECO:0007669"/>
    <property type="project" value="UniProtKB-UniRule"/>
</dbReference>
<dbReference type="InterPro" id="IPR014069">
    <property type="entry name" value="GPSI/PNP"/>
</dbReference>
<evidence type="ECO:0000313" key="11">
    <source>
        <dbReference type="EMBL" id="QIS14295.1"/>
    </source>
</evidence>
<dbReference type="InterPro" id="IPR003029">
    <property type="entry name" value="S1_domain"/>
</dbReference>
<name>A0A6G9YLX1_9NOCA</name>
<comment type="function">
    <text evidence="8">Involved in mRNA degradation. Catalyzes the phosphorolysis of single-stranded polyribonucleotides processively in the 3'- to 5'-direction.</text>
</comment>
<comment type="cofactor">
    <cofactor evidence="8">
        <name>Mg(2+)</name>
        <dbReference type="ChEBI" id="CHEBI:18420"/>
    </cofactor>
</comment>
<evidence type="ECO:0000256" key="7">
    <source>
        <dbReference type="ARBA" id="ARBA00022884"/>
    </source>
</evidence>
<feature type="region of interest" description="Disordered" evidence="9">
    <location>
        <begin position="740"/>
        <end position="759"/>
    </location>
</feature>
<evidence type="ECO:0000256" key="3">
    <source>
        <dbReference type="ARBA" id="ARBA00022679"/>
    </source>
</evidence>
<evidence type="ECO:0000256" key="9">
    <source>
        <dbReference type="SAM" id="MobiDB-lite"/>
    </source>
</evidence>
<evidence type="ECO:0000313" key="12">
    <source>
        <dbReference type="Proteomes" id="UP000503540"/>
    </source>
</evidence>
<dbReference type="Pfam" id="PF03725">
    <property type="entry name" value="RNase_PH_C"/>
    <property type="match status" value="1"/>
</dbReference>
<feature type="domain" description="S1 motif" evidence="10">
    <location>
        <begin position="669"/>
        <end position="738"/>
    </location>
</feature>
<dbReference type="CDD" id="cd04472">
    <property type="entry name" value="S1_PNPase"/>
    <property type="match status" value="1"/>
</dbReference>
<dbReference type="InterPro" id="IPR036456">
    <property type="entry name" value="PNPase_PH_RNA-bd_sf"/>
</dbReference>
<dbReference type="FunFam" id="2.40.50.140:FF:000069">
    <property type="entry name" value="Polyribonucleotide nucleotidyltransferase"/>
    <property type="match status" value="1"/>
</dbReference>
<dbReference type="EC" id="2.7.7.8" evidence="8"/>
<dbReference type="RefSeq" id="WP_167476723.1">
    <property type="nucleotide sequence ID" value="NZ_CP046172.1"/>
</dbReference>
<dbReference type="Gene3D" id="2.40.50.140">
    <property type="entry name" value="Nucleic acid-binding proteins"/>
    <property type="match status" value="1"/>
</dbReference>
<evidence type="ECO:0000256" key="2">
    <source>
        <dbReference type="ARBA" id="ARBA00022490"/>
    </source>
</evidence>
<dbReference type="KEGG" id="nah:F5544_32280"/>
<dbReference type="InterPro" id="IPR036612">
    <property type="entry name" value="KH_dom_type_1_sf"/>
</dbReference>
<dbReference type="PANTHER" id="PTHR11252">
    <property type="entry name" value="POLYRIBONUCLEOTIDE NUCLEOTIDYLTRANSFERASE"/>
    <property type="match status" value="1"/>
</dbReference>
<comment type="catalytic activity">
    <reaction evidence="8">
        <text>RNA(n+1) + phosphate = RNA(n) + a ribonucleoside 5'-diphosphate</text>
        <dbReference type="Rhea" id="RHEA:22096"/>
        <dbReference type="Rhea" id="RHEA-COMP:14527"/>
        <dbReference type="Rhea" id="RHEA-COMP:17342"/>
        <dbReference type="ChEBI" id="CHEBI:43474"/>
        <dbReference type="ChEBI" id="CHEBI:57930"/>
        <dbReference type="ChEBI" id="CHEBI:140395"/>
        <dbReference type="EC" id="2.7.7.8"/>
    </reaction>
</comment>
<evidence type="ECO:0000256" key="4">
    <source>
        <dbReference type="ARBA" id="ARBA00022695"/>
    </source>
</evidence>
<dbReference type="GO" id="GO:0006402">
    <property type="term" value="P:mRNA catabolic process"/>
    <property type="evidence" value="ECO:0007669"/>
    <property type="project" value="UniProtKB-UniRule"/>
</dbReference>
<dbReference type="SUPFAM" id="SSF50249">
    <property type="entry name" value="Nucleic acid-binding proteins"/>
    <property type="match status" value="1"/>
</dbReference>
<dbReference type="InterPro" id="IPR036345">
    <property type="entry name" value="ExoRNase_PH_dom2_sf"/>
</dbReference>
<dbReference type="FunFam" id="3.30.230.70:FF:000002">
    <property type="entry name" value="Polyribonucleotide nucleotidyltransferase"/>
    <property type="match status" value="1"/>
</dbReference>
<dbReference type="Pfam" id="PF00575">
    <property type="entry name" value="S1"/>
    <property type="match status" value="1"/>
</dbReference>
<dbReference type="Pfam" id="PF00013">
    <property type="entry name" value="KH_1"/>
    <property type="match status" value="1"/>
</dbReference>
<dbReference type="Pfam" id="PF01138">
    <property type="entry name" value="RNase_PH"/>
    <property type="match status" value="2"/>
</dbReference>
<dbReference type="FunFam" id="3.30.1370.10:FF:000001">
    <property type="entry name" value="Polyribonucleotide nucleotidyltransferase"/>
    <property type="match status" value="1"/>
</dbReference>
<comment type="similarity">
    <text evidence="1 8">Belongs to the polyribonucleotide nucleotidyltransferase family.</text>
</comment>
<dbReference type="GO" id="GO:0004654">
    <property type="term" value="F:polyribonucleotide nucleotidyltransferase activity"/>
    <property type="evidence" value="ECO:0007669"/>
    <property type="project" value="UniProtKB-UniRule"/>
</dbReference>
<dbReference type="SUPFAM" id="SSF54211">
    <property type="entry name" value="Ribosomal protein S5 domain 2-like"/>
    <property type="match status" value="2"/>
</dbReference>
<dbReference type="NCBIfam" id="TIGR02696">
    <property type="entry name" value="pppGpp_PNP"/>
    <property type="match status" value="1"/>
</dbReference>
<dbReference type="EMBL" id="CP046172">
    <property type="protein sequence ID" value="QIS14295.1"/>
    <property type="molecule type" value="Genomic_DNA"/>
</dbReference>
<dbReference type="GO" id="GO:0006396">
    <property type="term" value="P:RNA processing"/>
    <property type="evidence" value="ECO:0007669"/>
    <property type="project" value="InterPro"/>
</dbReference>
<keyword evidence="2 8" id="KW-0963">Cytoplasm</keyword>
<dbReference type="Gene3D" id="3.30.1370.10">
    <property type="entry name" value="K Homology domain, type 1"/>
    <property type="match status" value="1"/>
</dbReference>
<protein>
    <recommendedName>
        <fullName evidence="8">Polyribonucleotide nucleotidyltransferase</fullName>
        <ecNumber evidence="8">2.7.7.8</ecNumber>
    </recommendedName>
    <alternativeName>
        <fullName evidence="8">Polynucleotide phosphorylase</fullName>
        <shortName evidence="8">PNPase</shortName>
    </alternativeName>
</protein>
<dbReference type="PIRSF" id="PIRSF005499">
    <property type="entry name" value="PNPase"/>
    <property type="match status" value="1"/>
</dbReference>
<dbReference type="SUPFAM" id="SSF54791">
    <property type="entry name" value="Eukaryotic type KH-domain (KH-domain type I)"/>
    <property type="match status" value="1"/>
</dbReference>
<dbReference type="InterPro" id="IPR020568">
    <property type="entry name" value="Ribosomal_Su5_D2-typ_SF"/>
</dbReference>
<dbReference type="SMART" id="SM00322">
    <property type="entry name" value="KH"/>
    <property type="match status" value="1"/>
</dbReference>
<feature type="binding site" evidence="8">
    <location>
        <position position="538"/>
    </location>
    <ligand>
        <name>Mg(2+)</name>
        <dbReference type="ChEBI" id="CHEBI:18420"/>
    </ligand>
</feature>
<dbReference type="SUPFAM" id="SSF46915">
    <property type="entry name" value="Polynucleotide phosphorylase/guanosine pentaphosphate synthase (PNPase/GPSI), domain 3"/>
    <property type="match status" value="1"/>
</dbReference>
<dbReference type="GO" id="GO:0005829">
    <property type="term" value="C:cytosol"/>
    <property type="evidence" value="ECO:0007669"/>
    <property type="project" value="UniProtKB-ARBA"/>
</dbReference>
<dbReference type="NCBIfam" id="TIGR03591">
    <property type="entry name" value="polynuc_phos"/>
    <property type="match status" value="1"/>
</dbReference>
<keyword evidence="7 8" id="KW-0694">RNA-binding</keyword>
<dbReference type="InterPro" id="IPR012340">
    <property type="entry name" value="NA-bd_OB-fold"/>
</dbReference>
<dbReference type="NCBIfam" id="NF008805">
    <property type="entry name" value="PRK11824.1"/>
    <property type="match status" value="1"/>
</dbReference>
<dbReference type="InterPro" id="IPR012162">
    <property type="entry name" value="PNPase"/>
</dbReference>
<keyword evidence="12" id="KW-1185">Reference proteome</keyword>
<keyword evidence="5 8" id="KW-0479">Metal-binding</keyword>
<organism evidence="11 12">
    <name type="scientific">Nocardia arthritidis</name>
    <dbReference type="NCBI Taxonomy" id="228602"/>
    <lineage>
        <taxon>Bacteria</taxon>
        <taxon>Bacillati</taxon>
        <taxon>Actinomycetota</taxon>
        <taxon>Actinomycetes</taxon>
        <taxon>Mycobacteriales</taxon>
        <taxon>Nocardiaceae</taxon>
        <taxon>Nocardia</taxon>
    </lineage>
</organism>
<keyword evidence="3 8" id="KW-0808">Transferase</keyword>
<dbReference type="InterPro" id="IPR001247">
    <property type="entry name" value="ExoRNase_PH_dom1"/>
</dbReference>
<dbReference type="GO" id="GO:0000287">
    <property type="term" value="F:magnesium ion binding"/>
    <property type="evidence" value="ECO:0007669"/>
    <property type="project" value="UniProtKB-UniRule"/>
</dbReference>
<dbReference type="GO" id="GO:0000175">
    <property type="term" value="F:3'-5'-RNA exonuclease activity"/>
    <property type="evidence" value="ECO:0007669"/>
    <property type="project" value="TreeGrafter"/>
</dbReference>
<evidence type="ECO:0000256" key="1">
    <source>
        <dbReference type="ARBA" id="ARBA00007404"/>
    </source>
</evidence>
<dbReference type="Proteomes" id="UP000503540">
    <property type="component" value="Chromosome"/>
</dbReference>
<evidence type="ECO:0000256" key="8">
    <source>
        <dbReference type="HAMAP-Rule" id="MF_01595"/>
    </source>
</evidence>
<feature type="compositionally biased region" description="Acidic residues" evidence="9">
    <location>
        <begin position="740"/>
        <end position="750"/>
    </location>
</feature>
<dbReference type="AlphaFoldDB" id="A0A6G9YLX1"/>
<keyword evidence="4 8" id="KW-0548">Nucleotidyltransferase</keyword>
<dbReference type="PROSITE" id="PS50084">
    <property type="entry name" value="KH_TYPE_1"/>
    <property type="match status" value="1"/>
</dbReference>
<evidence type="ECO:0000256" key="6">
    <source>
        <dbReference type="ARBA" id="ARBA00022842"/>
    </source>
</evidence>
<dbReference type="InterPro" id="IPR015848">
    <property type="entry name" value="PNPase_PH_RNA-bd_bac/org-type"/>
</dbReference>
<dbReference type="SUPFAM" id="SSF55666">
    <property type="entry name" value="Ribonuclease PH domain 2-like"/>
    <property type="match status" value="2"/>
</dbReference>
<evidence type="ECO:0000256" key="5">
    <source>
        <dbReference type="ARBA" id="ARBA00022723"/>
    </source>
</evidence>
<comment type="subcellular location">
    <subcellularLocation>
        <location evidence="8">Cytoplasm</location>
    </subcellularLocation>
</comment>
<proteinExistence type="inferred from homology"/>
<dbReference type="Pfam" id="PF03726">
    <property type="entry name" value="PNPase"/>
    <property type="match status" value="1"/>
</dbReference>
<dbReference type="PROSITE" id="PS50126">
    <property type="entry name" value="S1"/>
    <property type="match status" value="1"/>
</dbReference>
<reference evidence="11 12" key="1">
    <citation type="journal article" date="2019" name="ACS Chem. Biol.">
        <title>Identification and Mobilization of a Cryptic Antibiotic Biosynthesis Gene Locus from a Human-Pathogenic Nocardia Isolate.</title>
        <authorList>
            <person name="Herisse M."/>
            <person name="Ishida K."/>
            <person name="Porter J.L."/>
            <person name="Howden B."/>
            <person name="Hertweck C."/>
            <person name="Stinear T.P."/>
            <person name="Pidot S.J."/>
        </authorList>
    </citation>
    <scope>NUCLEOTIDE SEQUENCE [LARGE SCALE GENOMIC DNA]</scope>
    <source>
        <strain evidence="11 12">AUSMDU00012717</strain>
    </source>
</reference>
<dbReference type="PANTHER" id="PTHR11252:SF0">
    <property type="entry name" value="POLYRIBONUCLEOTIDE NUCLEOTIDYLTRANSFERASE 1, MITOCHONDRIAL"/>
    <property type="match status" value="1"/>
</dbReference>
<accession>A0A6G9YLX1</accession>
<dbReference type="InterPro" id="IPR004087">
    <property type="entry name" value="KH_dom"/>
</dbReference>
<gene>
    <name evidence="8" type="primary">pnp</name>
    <name evidence="11" type="ORF">F5544_32280</name>
</gene>
<dbReference type="CDD" id="cd02393">
    <property type="entry name" value="KH-I_PNPase"/>
    <property type="match status" value="1"/>
</dbReference>
<feature type="binding site" evidence="8">
    <location>
        <position position="532"/>
    </location>
    <ligand>
        <name>Mg(2+)</name>
        <dbReference type="ChEBI" id="CHEBI:18420"/>
    </ligand>
</feature>
<dbReference type="InterPro" id="IPR015847">
    <property type="entry name" value="ExoRNase_PH_dom2"/>
</dbReference>
<evidence type="ECO:0000259" key="10">
    <source>
        <dbReference type="PROSITE" id="PS50126"/>
    </source>
</evidence>
<sequence length="759" mass="80814">MSETTERKSTAIEVEPGVFESVALIDNGTYGTRTVRFETGRLAKQAAGSVVAYLDDETMLLSATTAGKSPKDQFDFFPLTVDVEERMYAAGRIPGSFFRREGRPSTDAILTCRLIDRPLRPSFVDGLRNEIQVVVTVMSLDPKDLYDVVAINAASASTQIAGLPFSGPVGGVRVALIEGQWVAFPTVEQLEGAVFDMVVAGRVVESGDVAIMMVEAEATEKVIELIDGGAQAPTEAVVAQGLEAAKPFIARLCRAQQDLAELAAKPTEEFPVFLPYEQDVYAAVEGTAKRPLAEALSIAAKQEREEKIDEIKLDVLSSLAEDFTGREKEIGAAFRSVTKKLVRQRILTDGFRIDGRGLADIRALSAEVAVVPRAHGSALFERGETQILGITTLDMVKMAQQVDSLGPETSKRYMHHYNFPPFSTGETGRVGSPKRREIGHGALAERALMPVLPSQEEFPYAIRQVSEALGSNGSTSMGSVCASTLSLLNAGVPLKAPVAGIAMGLVSDTVTNDKGEDEVRYVALTDILGAEDAFGDMDFKVAGTREFVTALQLDTKLDGIPSQVLAGALSQAHDARTTILDVMAEAIATPDEMSPYAPRVTAIKIPVDKIGEVIGPKGKVINQITEETGANISIEDDGTVYIGATDGPSAQAAIDQINAIANPQLPKVGERFLGTVVKTTAFGAFVSLLPGRDGLVHISKLGNGKRVAKVEDVVNVGDKLRVEIADIDNRGKISLVPVDENADEGTEAETVDAAAAGTE</sequence>
<dbReference type="Gene3D" id="3.30.230.70">
    <property type="entry name" value="GHMP Kinase, N-terminal domain"/>
    <property type="match status" value="2"/>
</dbReference>
<dbReference type="FunFam" id="3.30.230.70:FF:000001">
    <property type="entry name" value="Polyribonucleotide nucleotidyltransferase"/>
    <property type="match status" value="1"/>
</dbReference>
<dbReference type="SMART" id="SM00316">
    <property type="entry name" value="S1"/>
    <property type="match status" value="1"/>
</dbReference>
<dbReference type="InterPro" id="IPR004088">
    <property type="entry name" value="KH_dom_type_1"/>
</dbReference>
<dbReference type="CDD" id="cd11364">
    <property type="entry name" value="RNase_PH_PNPase_2"/>
    <property type="match status" value="1"/>
</dbReference>
<dbReference type="HAMAP" id="MF_01595">
    <property type="entry name" value="PNPase"/>
    <property type="match status" value="1"/>
</dbReference>
<dbReference type="InterPro" id="IPR027408">
    <property type="entry name" value="PNPase/RNase_PH_dom_sf"/>
</dbReference>